<evidence type="ECO:0000313" key="3">
    <source>
        <dbReference type="Proteomes" id="UP001501940"/>
    </source>
</evidence>
<dbReference type="AlphaFoldDB" id="A0AAQ6AE55"/>
<dbReference type="Proteomes" id="UP001501940">
    <property type="component" value="Chromosome 12"/>
</dbReference>
<keyword evidence="1" id="KW-1133">Transmembrane helix</keyword>
<dbReference type="GeneTree" id="ENSGT00940000155786"/>
<name>A0AAQ6AE55_AMPOC</name>
<accession>A0AAQ6AE55</accession>
<reference evidence="2" key="3">
    <citation type="submission" date="2025-09" db="UniProtKB">
        <authorList>
            <consortium name="Ensembl"/>
        </authorList>
    </citation>
    <scope>IDENTIFICATION</scope>
</reference>
<dbReference type="Ensembl" id="ENSAOCT00000069144.1">
    <property type="protein sequence ID" value="ENSAOCP00000075412.1"/>
    <property type="gene ID" value="ENSAOCG00000006177.2"/>
</dbReference>
<keyword evidence="3" id="KW-1185">Reference proteome</keyword>
<evidence type="ECO:0000313" key="2">
    <source>
        <dbReference type="Ensembl" id="ENSAOCP00000075412.1"/>
    </source>
</evidence>
<evidence type="ECO:0008006" key="4">
    <source>
        <dbReference type="Google" id="ProtNLM"/>
    </source>
</evidence>
<reference evidence="2" key="2">
    <citation type="submission" date="2025-08" db="UniProtKB">
        <authorList>
            <consortium name="Ensembl"/>
        </authorList>
    </citation>
    <scope>IDENTIFICATION</scope>
</reference>
<sequence>IPPTKMTESSANKLLNGDACHRTANGSKASKNGFVKNHCLFQQPHKYRRPREKNQNVTHNSSLYKKPFLESFEETPLLVAVLTYMGYGILTIFGYLRDFLRHWNIEKCHVAREREEQKDFVPLYQDFENFYTRNLYMRIRDNWNRPICSVPGAKMDLVERVSRDYNWTFE</sequence>
<protein>
    <recommendedName>
        <fullName evidence="4">Serine palmitoyltransferase, long chain base subunit 2a</fullName>
    </recommendedName>
</protein>
<feature type="transmembrane region" description="Helical" evidence="1">
    <location>
        <begin position="77"/>
        <end position="96"/>
    </location>
</feature>
<reference evidence="2 3" key="1">
    <citation type="submission" date="2022-01" db="EMBL/GenBank/DDBJ databases">
        <title>A chromosome-scale genome assembly of the false clownfish, Amphiprion ocellaris.</title>
        <authorList>
            <person name="Ryu T."/>
        </authorList>
    </citation>
    <scope>NUCLEOTIDE SEQUENCE [LARGE SCALE GENOMIC DNA]</scope>
</reference>
<evidence type="ECO:0000256" key="1">
    <source>
        <dbReference type="SAM" id="Phobius"/>
    </source>
</evidence>
<keyword evidence="1" id="KW-0812">Transmembrane</keyword>
<keyword evidence="1" id="KW-0472">Membrane</keyword>
<proteinExistence type="predicted"/>
<organism evidence="2 3">
    <name type="scientific">Amphiprion ocellaris</name>
    <name type="common">Clown anemonefish</name>
    <dbReference type="NCBI Taxonomy" id="80972"/>
    <lineage>
        <taxon>Eukaryota</taxon>
        <taxon>Metazoa</taxon>
        <taxon>Chordata</taxon>
        <taxon>Craniata</taxon>
        <taxon>Vertebrata</taxon>
        <taxon>Euteleostomi</taxon>
        <taxon>Actinopterygii</taxon>
        <taxon>Neopterygii</taxon>
        <taxon>Teleostei</taxon>
        <taxon>Neoteleostei</taxon>
        <taxon>Acanthomorphata</taxon>
        <taxon>Ovalentaria</taxon>
        <taxon>Pomacentridae</taxon>
        <taxon>Amphiprion</taxon>
    </lineage>
</organism>